<dbReference type="SUPFAM" id="SSF51126">
    <property type="entry name" value="Pectin lyase-like"/>
    <property type="match status" value="2"/>
</dbReference>
<keyword evidence="2" id="KW-1185">Reference proteome</keyword>
<organism evidence="1 2">
    <name type="scientific">Lacipirellula parvula</name>
    <dbReference type="NCBI Taxonomy" id="2650471"/>
    <lineage>
        <taxon>Bacteria</taxon>
        <taxon>Pseudomonadati</taxon>
        <taxon>Planctomycetota</taxon>
        <taxon>Planctomycetia</taxon>
        <taxon>Pirellulales</taxon>
        <taxon>Lacipirellulaceae</taxon>
        <taxon>Lacipirellula</taxon>
    </lineage>
</organism>
<accession>A0A5K7XLU7</accession>
<evidence type="ECO:0000313" key="2">
    <source>
        <dbReference type="Proteomes" id="UP000326837"/>
    </source>
</evidence>
<name>A0A5K7XLU7_9BACT</name>
<dbReference type="EMBL" id="AP021861">
    <property type="protein sequence ID" value="BBO35666.1"/>
    <property type="molecule type" value="Genomic_DNA"/>
</dbReference>
<dbReference type="InterPro" id="IPR012334">
    <property type="entry name" value="Pectin_lyas_fold"/>
</dbReference>
<reference evidence="2" key="1">
    <citation type="submission" date="2019-10" db="EMBL/GenBank/DDBJ databases">
        <title>Lacipirellula parvula gen. nov., sp. nov., representing a lineage of planctomycetes widespread in freshwater anoxic habitats, and description of the family Lacipirellulaceae.</title>
        <authorList>
            <person name="Dedysh S.N."/>
            <person name="Kulichevskaya I.S."/>
            <person name="Beletsky A.V."/>
            <person name="Rakitin A.L."/>
            <person name="Mardanov A.V."/>
            <person name="Ivanova A.A."/>
            <person name="Saltykova V.X."/>
            <person name="Rijpstra W.I.C."/>
            <person name="Sinninghe Damste J.S."/>
            <person name="Ravin N.V."/>
        </authorList>
    </citation>
    <scope>NUCLEOTIDE SEQUENCE [LARGE SCALE GENOMIC DNA]</scope>
    <source>
        <strain evidence="2">PX69</strain>
    </source>
</reference>
<sequence length="1142" mass="117340">MAKLDLRVSRRTSRIAKPDQRFVQLGYESLEERRVLAGSPVGSWIRTDASSWGLDMRAEIYTGAEAGNAAPDSEYTWEEHDTLLREYTDAVSSGDGYGYAFAKVAGFIIPEIWDGVSPVTGANRTAVPSVSMESVQLGNAYQGGMGGGLSVSYPYGEIGGRFIFDDSNPSIAKKFYGALYLIGLGVATGSGLNSSAYLDQGADITIHKNGQSVGRITFESFADVYHNYYENVNETSGILTVAIDGREPYTLATTGANIFVNFVIDIEDGDVITMGGGVSNSFGAGGEGTAGAGSGGYGASSANYSFIKNVHAHGFAFEADSPPDDLPPIWDGNADGVGNGSTNSNLGLFSNSYAPGDLDGNGAIDQLDAELWEQTLVTAAQNGVSPLIVTTEEDLDDGDYSFHDLSLREAIALANDPSYAGARTIVFAKWVDQITLGGSALAVDSSVNIVGPGADKLTVDADGTSRVFYVAGTGVLDVQISGMTIKGGAVNGDGAGIYNASEDLTLHSVVVTDNHATGTGLGGGLFSANGSVTIFSSEFHGNTATRGGGIRVQGFPAVTLNIYGSSIYQNSSSAGEGGISAYSATSYIENTTISENTAGQDTGGVFVESSGVMTIVNSTIVNNTATNYGGGLRKTGGTVTLHNTIVANNQNLSGWGPTLDIHGALDPASSYNILGAGANGQSFSGAGNIIGTPTSRIDPLLAPLGDYGGKTKTHALLTNSPAIDQGSNDWSISYDQRGSGFAREYDLSPTNGGDGFRDIGAFEAGLNTSLVVRNAGDRNNSVALKATTDSLRLREALALATALAGSEIISFDPSLYAGGMATITLSIDGADAGSAPDSLSVANTVISGPGADKLTIAGTSQQSVIVATGTSTISGVTITDGGGLAGGGVYADGIVTIRNSRVVGNTVSNAGGGIFSYGVLRVIGSEVADNTVTGASGAGAGIAIEQYNSLYGFDIINSTISGNTASGASSKGGGVYSFIYDPYLYDYRIINSTITDNSASQGSGVYDTYYQHPAGNGRYLYAGNSIIADNLVGGDVSGNLKTTSANNLLRSGASGGLSTNNILLSGSSTARLKSLEFSSAGTRVHLPYYDSAAIDAGSNSIATNIALELDQRGWDRFENWDGVGGDTVDIGAVELAFSEYYS</sequence>
<proteinExistence type="predicted"/>
<dbReference type="Gene3D" id="2.160.20.10">
    <property type="entry name" value="Single-stranded right-handed beta-helix, Pectin lyase-like"/>
    <property type="match status" value="2"/>
</dbReference>
<gene>
    <name evidence="1" type="ORF">PLANPX_5278</name>
</gene>
<evidence type="ECO:0000313" key="1">
    <source>
        <dbReference type="EMBL" id="BBO35666.1"/>
    </source>
</evidence>
<protein>
    <submittedName>
        <fullName evidence="1">Uncharacterized protein</fullName>
    </submittedName>
</protein>
<dbReference type="PANTHER" id="PTHR11319">
    <property type="entry name" value="G PROTEIN-COUPLED RECEPTOR-RELATED"/>
    <property type="match status" value="1"/>
</dbReference>
<dbReference type="InterPro" id="IPR059226">
    <property type="entry name" value="Choice_anch_Q_dom"/>
</dbReference>
<dbReference type="KEGG" id="lpav:PLANPX_5278"/>
<dbReference type="AlphaFoldDB" id="A0A5K7XLU7"/>
<dbReference type="InterPro" id="IPR011050">
    <property type="entry name" value="Pectin_lyase_fold/virulence"/>
</dbReference>
<dbReference type="PANTHER" id="PTHR11319:SF35">
    <property type="entry name" value="OUTER MEMBRANE PROTEIN PMPC-RELATED"/>
    <property type="match status" value="1"/>
</dbReference>
<dbReference type="Proteomes" id="UP000326837">
    <property type="component" value="Chromosome"/>
</dbReference>
<dbReference type="NCBIfam" id="NF041518">
    <property type="entry name" value="choice_anch_Q"/>
    <property type="match status" value="2"/>
</dbReference>
<dbReference type="SMART" id="SM00710">
    <property type="entry name" value="PbH1"/>
    <property type="match status" value="10"/>
</dbReference>
<dbReference type="InterPro" id="IPR006626">
    <property type="entry name" value="PbH1"/>
</dbReference>